<keyword evidence="2" id="KW-0067">ATP-binding</keyword>
<accession>A0ABZ2YJE2</accession>
<dbReference type="Gene3D" id="3.40.50.300">
    <property type="entry name" value="P-loop containing nucleotide triphosphate hydrolases"/>
    <property type="match status" value="1"/>
</dbReference>
<keyword evidence="3" id="KW-1185">Reference proteome</keyword>
<dbReference type="PANTHER" id="PTHR37512">
    <property type="entry name" value="TRIFUNCTIONAL NAD BIOSYNTHESIS/REGULATOR PROTEIN NADR"/>
    <property type="match status" value="1"/>
</dbReference>
<evidence type="ECO:0000313" key="3">
    <source>
        <dbReference type="Proteomes" id="UP001485459"/>
    </source>
</evidence>
<name>A0ABZ2YJE2_9BACT</name>
<protein>
    <submittedName>
        <fullName evidence="2">ATP-binding protein</fullName>
    </submittedName>
</protein>
<dbReference type="SUPFAM" id="SSF52540">
    <property type="entry name" value="P-loop containing nucleoside triphosphate hydrolases"/>
    <property type="match status" value="1"/>
</dbReference>
<feature type="domain" description="NadR/Ttd14 AAA" evidence="1">
    <location>
        <begin position="3"/>
        <end position="159"/>
    </location>
</feature>
<gene>
    <name evidence="2" type="ORF">WJU16_13770</name>
</gene>
<dbReference type="EMBL" id="CP149822">
    <property type="protein sequence ID" value="WZN39071.1"/>
    <property type="molecule type" value="Genomic_DNA"/>
</dbReference>
<reference evidence="3" key="1">
    <citation type="submission" date="2024-03" db="EMBL/GenBank/DDBJ databases">
        <title>Chitinophaga horti sp. nov., isolated from garden soil.</title>
        <authorList>
            <person name="Lee D.S."/>
            <person name="Han D.M."/>
            <person name="Baek J.H."/>
            <person name="Choi D.G."/>
            <person name="Jeon J.H."/>
            <person name="Jeon C.O."/>
        </authorList>
    </citation>
    <scope>NUCLEOTIDE SEQUENCE [LARGE SCALE GENOMIC DNA]</scope>
    <source>
        <strain evidence="3">GPA1</strain>
    </source>
</reference>
<dbReference type="Proteomes" id="UP001485459">
    <property type="component" value="Chromosome"/>
</dbReference>
<organism evidence="2 3">
    <name type="scientific">Chitinophaga pollutisoli</name>
    <dbReference type="NCBI Taxonomy" id="3133966"/>
    <lineage>
        <taxon>Bacteria</taxon>
        <taxon>Pseudomonadati</taxon>
        <taxon>Bacteroidota</taxon>
        <taxon>Chitinophagia</taxon>
        <taxon>Chitinophagales</taxon>
        <taxon>Chitinophagaceae</taxon>
        <taxon>Chitinophaga</taxon>
    </lineage>
</organism>
<dbReference type="PANTHER" id="PTHR37512:SF1">
    <property type="entry name" value="NADR_TTD14 AAA DOMAIN-CONTAINING PROTEIN"/>
    <property type="match status" value="1"/>
</dbReference>
<dbReference type="InterPro" id="IPR052735">
    <property type="entry name" value="NAD_biosynth-regulator"/>
</dbReference>
<evidence type="ECO:0000313" key="2">
    <source>
        <dbReference type="EMBL" id="WZN39071.1"/>
    </source>
</evidence>
<dbReference type="InterPro" id="IPR027417">
    <property type="entry name" value="P-loop_NTPase"/>
</dbReference>
<sequence>MKRIVVIGPESTGKSTLSQQLAAFYRTAWVPEFARAYLEGLGRPYEREDLWHIAQGQLAVEDEAAARGRDFIICDTDLYVVKVWSEAKYGDCDPRILDLIAQRQYHGYLLTYIDIPWEDDPLREHPLPEERTYYYNIYRDIVINAGVPWADIRGDHNQRLEIAAVAVRQMIKK</sequence>
<evidence type="ECO:0000259" key="1">
    <source>
        <dbReference type="Pfam" id="PF13521"/>
    </source>
</evidence>
<keyword evidence="2" id="KW-0547">Nucleotide-binding</keyword>
<dbReference type="GO" id="GO:0005524">
    <property type="term" value="F:ATP binding"/>
    <property type="evidence" value="ECO:0007669"/>
    <property type="project" value="UniProtKB-KW"/>
</dbReference>
<proteinExistence type="predicted"/>
<dbReference type="RefSeq" id="WP_341834077.1">
    <property type="nucleotide sequence ID" value="NZ_CP149822.1"/>
</dbReference>
<dbReference type="Pfam" id="PF13521">
    <property type="entry name" value="AAA_28"/>
    <property type="match status" value="1"/>
</dbReference>
<dbReference type="InterPro" id="IPR038727">
    <property type="entry name" value="NadR/Ttd14_AAA_dom"/>
</dbReference>